<name>A0A1A9URH2_GLOAU</name>
<dbReference type="EnsemblMetazoa" id="GAUT013015-RA">
    <property type="protein sequence ID" value="GAUT013015-PA"/>
    <property type="gene ID" value="GAUT013015"/>
</dbReference>
<dbReference type="STRING" id="7395.A0A1A9URH2"/>
<evidence type="ECO:0000313" key="2">
    <source>
        <dbReference type="Proteomes" id="UP000078200"/>
    </source>
</evidence>
<sequence length="105" mass="12103">MFAVHHVAMYSITIAFCNGKKIRRFARIVAKACENMRKIYLTFDHNRTEERVTLINEFSSKLETFGIKIYELHALSETIVRNLEKATDDVSSKIATLNSLMANFD</sequence>
<dbReference type="VEuPathDB" id="VectorBase:GAUT013015"/>
<protein>
    <submittedName>
        <fullName evidence="1">Uncharacterized protein</fullName>
    </submittedName>
</protein>
<accession>A0A1A9URH2</accession>
<dbReference type="Proteomes" id="UP000078200">
    <property type="component" value="Unassembled WGS sequence"/>
</dbReference>
<proteinExistence type="predicted"/>
<dbReference type="AlphaFoldDB" id="A0A1A9URH2"/>
<organism evidence="1 2">
    <name type="scientific">Glossina austeni</name>
    <name type="common">Savannah tsetse fly</name>
    <dbReference type="NCBI Taxonomy" id="7395"/>
    <lineage>
        <taxon>Eukaryota</taxon>
        <taxon>Metazoa</taxon>
        <taxon>Ecdysozoa</taxon>
        <taxon>Arthropoda</taxon>
        <taxon>Hexapoda</taxon>
        <taxon>Insecta</taxon>
        <taxon>Pterygota</taxon>
        <taxon>Neoptera</taxon>
        <taxon>Endopterygota</taxon>
        <taxon>Diptera</taxon>
        <taxon>Brachycera</taxon>
        <taxon>Muscomorpha</taxon>
        <taxon>Hippoboscoidea</taxon>
        <taxon>Glossinidae</taxon>
        <taxon>Glossina</taxon>
    </lineage>
</organism>
<evidence type="ECO:0000313" key="1">
    <source>
        <dbReference type="EnsemblMetazoa" id="GAUT013015-PA"/>
    </source>
</evidence>
<reference evidence="1" key="1">
    <citation type="submission" date="2020-05" db="UniProtKB">
        <authorList>
            <consortium name="EnsemblMetazoa"/>
        </authorList>
    </citation>
    <scope>IDENTIFICATION</scope>
    <source>
        <strain evidence="1">TTRI</strain>
    </source>
</reference>
<keyword evidence="2" id="KW-1185">Reference proteome</keyword>